<dbReference type="PhylomeDB" id="A0A167WG62"/>
<evidence type="ECO:0000313" key="4">
    <source>
        <dbReference type="EMBL" id="KZN91611.1"/>
    </source>
</evidence>
<organism evidence="4">
    <name type="scientific">Penicillium chrysogenum</name>
    <name type="common">Penicillium notatum</name>
    <dbReference type="NCBI Taxonomy" id="5076"/>
    <lineage>
        <taxon>Eukaryota</taxon>
        <taxon>Fungi</taxon>
        <taxon>Dikarya</taxon>
        <taxon>Ascomycota</taxon>
        <taxon>Pezizomycotina</taxon>
        <taxon>Eurotiomycetes</taxon>
        <taxon>Eurotiomycetidae</taxon>
        <taxon>Eurotiales</taxon>
        <taxon>Aspergillaceae</taxon>
        <taxon>Penicillium</taxon>
        <taxon>Penicillium chrysogenum species complex</taxon>
    </lineage>
</organism>
<evidence type="ECO:0000259" key="3">
    <source>
        <dbReference type="Pfam" id="PF00583"/>
    </source>
</evidence>
<feature type="region of interest" description="Disordered" evidence="1">
    <location>
        <begin position="1"/>
        <end position="45"/>
    </location>
</feature>
<evidence type="ECO:0000256" key="2">
    <source>
        <dbReference type="SAM" id="Phobius"/>
    </source>
</evidence>
<accession>A0A167WG62</accession>
<evidence type="ECO:0000256" key="1">
    <source>
        <dbReference type="SAM" id="MobiDB-lite"/>
    </source>
</evidence>
<feature type="domain" description="N-acetyltransferase" evidence="3">
    <location>
        <begin position="166"/>
        <end position="260"/>
    </location>
</feature>
<reference evidence="4" key="1">
    <citation type="journal article" date="2014" name="Genome Announc.">
        <title>Complete sequencing and chromosome-scale genome assembly of the industrial progenitor strain P2niaD18 from the penicillin producer Penicillium chrysogenum.</title>
        <authorList>
            <person name="Specht T."/>
            <person name="Dahlmann T.A."/>
            <person name="Zadra I."/>
            <person name="Kurnsteiner H."/>
            <person name="Kuck U."/>
        </authorList>
    </citation>
    <scope>NUCLEOTIDE SEQUENCE [LARGE SCALE GENOMIC DNA]</scope>
    <source>
        <strain evidence="4">P2niaD18</strain>
    </source>
</reference>
<protein>
    <recommendedName>
        <fullName evidence="3">N-acetyltransferase domain-containing protein</fullName>
    </recommendedName>
</protein>
<dbReference type="SUPFAM" id="SSF55729">
    <property type="entry name" value="Acyl-CoA N-acyltransferases (Nat)"/>
    <property type="match status" value="1"/>
</dbReference>
<feature type="compositionally biased region" description="Low complexity" evidence="1">
    <location>
        <begin position="30"/>
        <end position="39"/>
    </location>
</feature>
<name>A0A167WG62_PENCH</name>
<dbReference type="AlphaFoldDB" id="A0A167WG62"/>
<dbReference type="Gene3D" id="3.40.630.30">
    <property type="match status" value="1"/>
</dbReference>
<keyword evidence="2" id="KW-1133">Transmembrane helix</keyword>
<proteinExistence type="predicted"/>
<keyword evidence="2" id="KW-0472">Membrane</keyword>
<dbReference type="Proteomes" id="UP000076449">
    <property type="component" value="Chromosome I"/>
</dbReference>
<sequence>MARMVTSPCQGDKVTVTKPKDLVNQKTPHHASPSASPSALEHIASPGQSTDVATEDFEIASALKLIAISVTQQRRLAAKSLILHPTTLTLVALGFAYSVGAVYRDPSGWPYIFVICATAVFATLGIVIRLLGRYNDEAEKVGTMNWLYGYDPSKDAGGTTTQEDPVFNSDSGVTFILVHRFGGRIVGTLVMSIVYSDIEPHPKINARSLPKGKSYNAFIRAWTVQQGFRGYGVGAELLNEAVMICYEHELKGLRFADSHANSLRVFPCILNYDMDQESAMWSSYLRKRVEANRQSRAVLEARLVDMSLHGNDSETTMMDTQMRLLCTQMKLEELIRSYFNVRLGKAVQAQTRWKKIS</sequence>
<keyword evidence="2" id="KW-0812">Transmembrane</keyword>
<dbReference type="Pfam" id="PF00583">
    <property type="entry name" value="Acetyltransf_1"/>
    <property type="match status" value="1"/>
</dbReference>
<dbReference type="EMBL" id="CM002798">
    <property type="protein sequence ID" value="KZN91611.1"/>
    <property type="molecule type" value="Genomic_DNA"/>
</dbReference>
<gene>
    <name evidence="4" type="ORF">EN45_017510</name>
</gene>
<dbReference type="InterPro" id="IPR016181">
    <property type="entry name" value="Acyl_CoA_acyltransferase"/>
</dbReference>
<dbReference type="InterPro" id="IPR000182">
    <property type="entry name" value="GNAT_dom"/>
</dbReference>
<feature type="transmembrane region" description="Helical" evidence="2">
    <location>
        <begin position="109"/>
        <end position="131"/>
    </location>
</feature>
<feature type="transmembrane region" description="Helical" evidence="2">
    <location>
        <begin position="81"/>
        <end position="103"/>
    </location>
</feature>
<dbReference type="GO" id="GO:0016747">
    <property type="term" value="F:acyltransferase activity, transferring groups other than amino-acyl groups"/>
    <property type="evidence" value="ECO:0007669"/>
    <property type="project" value="InterPro"/>
</dbReference>